<proteinExistence type="predicted"/>
<dbReference type="InterPro" id="IPR014922">
    <property type="entry name" value="YdhG-like"/>
</dbReference>
<evidence type="ECO:0000259" key="1">
    <source>
        <dbReference type="Pfam" id="PF08818"/>
    </source>
</evidence>
<dbReference type="Pfam" id="PF08818">
    <property type="entry name" value="DUF1801"/>
    <property type="match status" value="1"/>
</dbReference>
<keyword evidence="3" id="KW-1185">Reference proteome</keyword>
<evidence type="ECO:0000313" key="3">
    <source>
        <dbReference type="Proteomes" id="UP001172082"/>
    </source>
</evidence>
<organism evidence="2 3">
    <name type="scientific">Splendidivirga corallicola</name>
    <dbReference type="NCBI Taxonomy" id="3051826"/>
    <lineage>
        <taxon>Bacteria</taxon>
        <taxon>Pseudomonadati</taxon>
        <taxon>Bacteroidota</taxon>
        <taxon>Cytophagia</taxon>
        <taxon>Cytophagales</taxon>
        <taxon>Splendidivirgaceae</taxon>
        <taxon>Splendidivirga</taxon>
    </lineage>
</organism>
<protein>
    <submittedName>
        <fullName evidence="2">DUF1801 domain-containing protein</fullName>
    </submittedName>
</protein>
<dbReference type="Gene3D" id="3.90.1150.200">
    <property type="match status" value="1"/>
</dbReference>
<sequence>MNIPNMLREIDNFYEQKEEPVKGCLLALRTFILNYHEEITETWKYRMPIFCYKGKMFCYLWIHKKNQQPYVGIVEGRYIEHPLLIQEKRSRMKIMFIDPSEDLPLETIDEIFKMAMKYYK</sequence>
<evidence type="ECO:0000313" key="2">
    <source>
        <dbReference type="EMBL" id="MDN5200227.1"/>
    </source>
</evidence>
<name>A0ABT8KHM4_9BACT</name>
<dbReference type="EMBL" id="JAUJEA010000001">
    <property type="protein sequence ID" value="MDN5200227.1"/>
    <property type="molecule type" value="Genomic_DNA"/>
</dbReference>
<accession>A0ABT8KHM4</accession>
<feature type="domain" description="YdhG-like" evidence="1">
    <location>
        <begin position="23"/>
        <end position="116"/>
    </location>
</feature>
<dbReference type="RefSeq" id="WP_346750253.1">
    <property type="nucleotide sequence ID" value="NZ_JAUJEA010000001.1"/>
</dbReference>
<dbReference type="Proteomes" id="UP001172082">
    <property type="component" value="Unassembled WGS sequence"/>
</dbReference>
<comment type="caution">
    <text evidence="2">The sequence shown here is derived from an EMBL/GenBank/DDBJ whole genome shotgun (WGS) entry which is preliminary data.</text>
</comment>
<reference evidence="2" key="1">
    <citation type="submission" date="2023-06" db="EMBL/GenBank/DDBJ databases">
        <title>Genomic of Parafulvivirga corallium.</title>
        <authorList>
            <person name="Wang G."/>
        </authorList>
    </citation>
    <scope>NUCLEOTIDE SEQUENCE</scope>
    <source>
        <strain evidence="2">BMA10</strain>
    </source>
</reference>
<dbReference type="SUPFAM" id="SSF159888">
    <property type="entry name" value="YdhG-like"/>
    <property type="match status" value="1"/>
</dbReference>
<gene>
    <name evidence="2" type="ORF">QQ008_02615</name>
</gene>